<dbReference type="PANTHER" id="PTHR32089">
    <property type="entry name" value="METHYL-ACCEPTING CHEMOTAXIS PROTEIN MCPB"/>
    <property type="match status" value="1"/>
</dbReference>
<evidence type="ECO:0000313" key="9">
    <source>
        <dbReference type="Proteomes" id="UP000295399"/>
    </source>
</evidence>
<dbReference type="Proteomes" id="UP000295399">
    <property type="component" value="Unassembled WGS sequence"/>
</dbReference>
<dbReference type="Pfam" id="PF00015">
    <property type="entry name" value="MCPsignal"/>
    <property type="match status" value="1"/>
</dbReference>
<keyword evidence="1 3" id="KW-0807">Transducer</keyword>
<accession>A0A4V2SPA1</accession>
<gene>
    <name evidence="8" type="ORF">EV659_10551</name>
</gene>
<keyword evidence="5" id="KW-0812">Transmembrane</keyword>
<dbReference type="InterPro" id="IPR004089">
    <property type="entry name" value="MCPsignal_dom"/>
</dbReference>
<keyword evidence="5" id="KW-0472">Membrane</keyword>
<dbReference type="InParanoid" id="A0A4V2SPA1"/>
<dbReference type="Gene3D" id="6.10.340.10">
    <property type="match status" value="1"/>
</dbReference>
<dbReference type="PANTHER" id="PTHR32089:SF112">
    <property type="entry name" value="LYSOZYME-LIKE PROTEIN-RELATED"/>
    <property type="match status" value="1"/>
</dbReference>
<evidence type="ECO:0000259" key="7">
    <source>
        <dbReference type="PROSITE" id="PS50885"/>
    </source>
</evidence>
<dbReference type="InterPro" id="IPR003660">
    <property type="entry name" value="HAMP_dom"/>
</dbReference>
<name>A0A4V2SPA1_RHOSA</name>
<dbReference type="PRINTS" id="PR00260">
    <property type="entry name" value="CHEMTRNSDUCR"/>
</dbReference>
<dbReference type="InterPro" id="IPR032255">
    <property type="entry name" value="HBM"/>
</dbReference>
<evidence type="ECO:0000259" key="6">
    <source>
        <dbReference type="PROSITE" id="PS50111"/>
    </source>
</evidence>
<dbReference type="Pfam" id="PF00672">
    <property type="entry name" value="HAMP"/>
    <property type="match status" value="1"/>
</dbReference>
<evidence type="ECO:0000256" key="3">
    <source>
        <dbReference type="PROSITE-ProRule" id="PRU00284"/>
    </source>
</evidence>
<dbReference type="SMART" id="SM00283">
    <property type="entry name" value="MA"/>
    <property type="match status" value="1"/>
</dbReference>
<sequence>MFNHLRVGAKMALLAGVTTAFVALVSWLGIRGVSDTGDLFKSYRATARAQMLVADMAEDFMQARLAALKFRLGLGTGFADEVTANLAEIDAMRGQIATIVKDPETARLLERLSDTSTTYGQVFGALTAITPSPATGPDRTAKATALAERLDTIGPTLADDLDQLQNRLQAAQDRLGPAGEAQVGATRRRIIWLSLASVLLGTGISGGLSLNISRPVKAIAFAMRQLSDNETADVAIPGQSRRDELGDMARALTGFRAALAEKRRAERQQAEVERQRSAEARRHEQAERAREEQDRQRTADAERQRQDASRALRADIANQFHTDIATVVGAVSDKAAQVDTAAAQLLDLATHTGQAAQDAMVSVDQTSGAAREVAKATDSMRASVQDVESQVERAAALARDAVDRSETTSETMTGLAEAAQRIGDVVDLIADIAAQTNLLALNATIEAARAGAVGKGFAVVAAEVKSLATQTARATDDIAALITSVQGATGEAVEAIGGVTRTINDLGAVSTTVAAAVQEQGRATERIVRSVAEIADGTDHLARLIRSVNEAAEPTRSHAADVGEAARTLQTQSSRLRAQSDTFVAQLQSA</sequence>
<dbReference type="EMBL" id="SLXO01000005">
    <property type="protein sequence ID" value="TCP34426.1"/>
    <property type="molecule type" value="Genomic_DNA"/>
</dbReference>
<dbReference type="OrthoDB" id="8482111at2"/>
<feature type="transmembrane region" description="Helical" evidence="5">
    <location>
        <begin position="12"/>
        <end position="30"/>
    </location>
</feature>
<dbReference type="InterPro" id="IPR004090">
    <property type="entry name" value="Chemotax_Me-accpt_rcpt"/>
</dbReference>
<feature type="domain" description="Methyl-accepting transducer" evidence="6">
    <location>
        <begin position="334"/>
        <end position="570"/>
    </location>
</feature>
<protein>
    <submittedName>
        <fullName evidence="8">Methyl-accepting chemotaxis protein</fullName>
    </submittedName>
</protein>
<reference evidence="8 9" key="1">
    <citation type="submission" date="2019-03" db="EMBL/GenBank/DDBJ databases">
        <title>Genomic Encyclopedia of Type Strains, Phase IV (KMG-IV): sequencing the most valuable type-strain genomes for metagenomic binning, comparative biology and taxonomic classification.</title>
        <authorList>
            <person name="Goeker M."/>
        </authorList>
    </citation>
    <scope>NUCLEOTIDE SEQUENCE [LARGE SCALE GENOMIC DNA]</scope>
    <source>
        <strain evidence="8 9">DSM 2132</strain>
    </source>
</reference>
<evidence type="ECO:0000256" key="2">
    <source>
        <dbReference type="ARBA" id="ARBA00029447"/>
    </source>
</evidence>
<dbReference type="GO" id="GO:0016020">
    <property type="term" value="C:membrane"/>
    <property type="evidence" value="ECO:0007669"/>
    <property type="project" value="InterPro"/>
</dbReference>
<dbReference type="GO" id="GO:0007165">
    <property type="term" value="P:signal transduction"/>
    <property type="evidence" value="ECO:0007669"/>
    <property type="project" value="UniProtKB-KW"/>
</dbReference>
<evidence type="ECO:0000313" key="8">
    <source>
        <dbReference type="EMBL" id="TCP34426.1"/>
    </source>
</evidence>
<evidence type="ECO:0000256" key="5">
    <source>
        <dbReference type="SAM" id="Phobius"/>
    </source>
</evidence>
<dbReference type="PROSITE" id="PS50111">
    <property type="entry name" value="CHEMOTAXIS_TRANSDUC_2"/>
    <property type="match status" value="1"/>
</dbReference>
<dbReference type="SUPFAM" id="SSF58104">
    <property type="entry name" value="Methyl-accepting chemotaxis protein (MCP) signaling domain"/>
    <property type="match status" value="1"/>
</dbReference>
<dbReference type="PROSITE" id="PS50885">
    <property type="entry name" value="HAMP"/>
    <property type="match status" value="1"/>
</dbReference>
<dbReference type="GO" id="GO:0006935">
    <property type="term" value="P:chemotaxis"/>
    <property type="evidence" value="ECO:0007669"/>
    <property type="project" value="InterPro"/>
</dbReference>
<dbReference type="Gene3D" id="1.10.287.950">
    <property type="entry name" value="Methyl-accepting chemotaxis protein"/>
    <property type="match status" value="1"/>
</dbReference>
<keyword evidence="9" id="KW-1185">Reference proteome</keyword>
<organism evidence="8 9">
    <name type="scientific">Rhodothalassium salexigens DSM 2132</name>
    <dbReference type="NCBI Taxonomy" id="1188247"/>
    <lineage>
        <taxon>Bacteria</taxon>
        <taxon>Pseudomonadati</taxon>
        <taxon>Pseudomonadota</taxon>
        <taxon>Alphaproteobacteria</taxon>
        <taxon>Rhodothalassiales</taxon>
        <taxon>Rhodothalassiaceae</taxon>
        <taxon>Rhodothalassium</taxon>
    </lineage>
</organism>
<dbReference type="GO" id="GO:0004888">
    <property type="term" value="F:transmembrane signaling receptor activity"/>
    <property type="evidence" value="ECO:0007669"/>
    <property type="project" value="InterPro"/>
</dbReference>
<comment type="similarity">
    <text evidence="2">Belongs to the methyl-accepting chemotaxis (MCP) protein family.</text>
</comment>
<comment type="caution">
    <text evidence="8">The sequence shown here is derived from an EMBL/GenBank/DDBJ whole genome shotgun (WGS) entry which is preliminary data.</text>
</comment>
<keyword evidence="5" id="KW-1133">Transmembrane helix</keyword>
<proteinExistence type="inferred from homology"/>
<feature type="region of interest" description="Disordered" evidence="4">
    <location>
        <begin position="266"/>
        <end position="308"/>
    </location>
</feature>
<evidence type="ECO:0000256" key="1">
    <source>
        <dbReference type="ARBA" id="ARBA00023224"/>
    </source>
</evidence>
<dbReference type="RefSeq" id="WP_132708362.1">
    <property type="nucleotide sequence ID" value="NZ_NRRX01000035.1"/>
</dbReference>
<dbReference type="SMART" id="SM01358">
    <property type="entry name" value="HBM"/>
    <property type="match status" value="1"/>
</dbReference>
<feature type="region of interest" description="Disordered" evidence="4">
    <location>
        <begin position="554"/>
        <end position="573"/>
    </location>
</feature>
<dbReference type="SMART" id="SM00304">
    <property type="entry name" value="HAMP"/>
    <property type="match status" value="1"/>
</dbReference>
<evidence type="ECO:0000256" key="4">
    <source>
        <dbReference type="SAM" id="MobiDB-lite"/>
    </source>
</evidence>
<dbReference type="AlphaFoldDB" id="A0A4V2SPA1"/>
<feature type="domain" description="HAMP" evidence="7">
    <location>
        <begin position="210"/>
        <end position="264"/>
    </location>
</feature>